<gene>
    <name evidence="7" type="ORF">FPOA_07152</name>
</gene>
<dbReference type="OMA" id="CYQALPM"/>
<feature type="transmembrane region" description="Helical" evidence="5">
    <location>
        <begin position="6"/>
        <end position="28"/>
    </location>
</feature>
<proteinExistence type="predicted"/>
<evidence type="ECO:0000313" key="7">
    <source>
        <dbReference type="EMBL" id="OBS20811.1"/>
    </source>
</evidence>
<dbReference type="InterPro" id="IPR053009">
    <property type="entry name" value="Xanthocillin_Biosynth-Assoc"/>
</dbReference>
<dbReference type="InterPro" id="IPR025423">
    <property type="entry name" value="TMEM205-like"/>
</dbReference>
<accession>A0A1B8AKG2</accession>
<comment type="caution">
    <text evidence="7">The sequence shown here is derived from an EMBL/GenBank/DDBJ whole genome shotgun (WGS) entry which is preliminary data.</text>
</comment>
<comment type="subcellular location">
    <subcellularLocation>
        <location evidence="1">Membrane</location>
    </subcellularLocation>
</comment>
<dbReference type="Proteomes" id="UP000091967">
    <property type="component" value="Unassembled WGS sequence"/>
</dbReference>
<organism evidence="7 8">
    <name type="scientific">Fusarium poae</name>
    <dbReference type="NCBI Taxonomy" id="36050"/>
    <lineage>
        <taxon>Eukaryota</taxon>
        <taxon>Fungi</taxon>
        <taxon>Dikarya</taxon>
        <taxon>Ascomycota</taxon>
        <taxon>Pezizomycotina</taxon>
        <taxon>Sordariomycetes</taxon>
        <taxon>Hypocreomycetidae</taxon>
        <taxon>Hypocreales</taxon>
        <taxon>Nectriaceae</taxon>
        <taxon>Fusarium</taxon>
    </lineage>
</organism>
<keyword evidence="8" id="KW-1185">Reference proteome</keyword>
<feature type="transmembrane region" description="Helical" evidence="5">
    <location>
        <begin position="49"/>
        <end position="69"/>
    </location>
</feature>
<dbReference type="PANTHER" id="PTHR23241:SF102">
    <property type="entry name" value="LD23009P"/>
    <property type="match status" value="1"/>
</dbReference>
<evidence type="ECO:0000256" key="5">
    <source>
        <dbReference type="SAM" id="Phobius"/>
    </source>
</evidence>
<dbReference type="EMBL" id="LYXU01000003">
    <property type="protein sequence ID" value="OBS20811.1"/>
    <property type="molecule type" value="Genomic_DNA"/>
</dbReference>
<evidence type="ECO:0000256" key="4">
    <source>
        <dbReference type="ARBA" id="ARBA00023136"/>
    </source>
</evidence>
<dbReference type="PANTHER" id="PTHR23241">
    <property type="entry name" value="LATE EMBRYOGENESIS ABUNDANT PLANTS LEA-RELATED"/>
    <property type="match status" value="1"/>
</dbReference>
<keyword evidence="2 5" id="KW-0812">Transmembrane</keyword>
<dbReference type="GO" id="GO:0016020">
    <property type="term" value="C:membrane"/>
    <property type="evidence" value="ECO:0007669"/>
    <property type="project" value="UniProtKB-SubCell"/>
</dbReference>
<dbReference type="AlphaFoldDB" id="A0A1B8AKG2"/>
<evidence type="ECO:0000256" key="3">
    <source>
        <dbReference type="ARBA" id="ARBA00022989"/>
    </source>
</evidence>
<feature type="transmembrane region" description="Helical" evidence="5">
    <location>
        <begin position="84"/>
        <end position="102"/>
    </location>
</feature>
<evidence type="ECO:0000259" key="6">
    <source>
        <dbReference type="Pfam" id="PF13664"/>
    </source>
</evidence>
<feature type="domain" description="TMEM205-like" evidence="6">
    <location>
        <begin position="15"/>
        <end position="112"/>
    </location>
</feature>
<dbReference type="Pfam" id="PF13664">
    <property type="entry name" value="DUF4149"/>
    <property type="match status" value="1"/>
</dbReference>
<feature type="transmembrane region" description="Helical" evidence="5">
    <location>
        <begin position="142"/>
        <end position="162"/>
    </location>
</feature>
<evidence type="ECO:0000313" key="8">
    <source>
        <dbReference type="Proteomes" id="UP000091967"/>
    </source>
</evidence>
<evidence type="ECO:0000256" key="1">
    <source>
        <dbReference type="ARBA" id="ARBA00004370"/>
    </source>
</evidence>
<evidence type="ECO:0000256" key="2">
    <source>
        <dbReference type="ARBA" id="ARBA00022692"/>
    </source>
</evidence>
<reference evidence="7 8" key="1">
    <citation type="submission" date="2016-06" db="EMBL/GenBank/DDBJ databases">
        <title>Living apart together: crosstalk between the core and supernumerary genomes in a fungal plant pathogen.</title>
        <authorList>
            <person name="Vanheule A."/>
            <person name="Audenaert K."/>
            <person name="Warris S."/>
            <person name="Van De Geest H."/>
            <person name="Schijlen E."/>
            <person name="Hofte M."/>
            <person name="De Saeger S."/>
            <person name="Haesaert G."/>
            <person name="Waalwijk C."/>
            <person name="Van Der Lee T."/>
        </authorList>
    </citation>
    <scope>NUCLEOTIDE SEQUENCE [LARGE SCALE GENOMIC DNA]</scope>
    <source>
        <strain evidence="7 8">2516</strain>
    </source>
</reference>
<keyword evidence="3 5" id="KW-1133">Transmembrane helix</keyword>
<protein>
    <recommendedName>
        <fullName evidence="6">TMEM205-like domain-containing protein</fullName>
    </recommendedName>
</protein>
<name>A0A1B8AKG2_FUSPO</name>
<sequence>MAIVTALLAPIHLFSFSALLGSQLYQTFIVTKVTFQRLPRAPFINLQKYLFPIYFQSQALLLFISAATLPPHGPFSLIQHKSDWIPFAVSTFVSALNLTVFGPRTRKLMLDRVEQGTANAKTASSEGPSPAMQVLKKRFGTAHAMSIHLNLIGLGAHLWYTWRLASRLDVSL</sequence>
<keyword evidence="4 5" id="KW-0472">Membrane</keyword>